<sequence>MKIYIKQSNGRTFHIPVPLSIAGFGCNLADFIIRVSKKYMSEQEQEYMDCIDFKKLSLSLKELKGYHGLKLVDVKTLNGEEVVITL</sequence>
<accession>A0ABQ5N578</accession>
<evidence type="ECO:0000313" key="1">
    <source>
        <dbReference type="EMBL" id="GLC30383.1"/>
    </source>
</evidence>
<keyword evidence="2" id="KW-1185">Reference proteome</keyword>
<proteinExistence type="predicted"/>
<evidence type="ECO:0000313" key="2">
    <source>
        <dbReference type="Proteomes" id="UP001208567"/>
    </source>
</evidence>
<dbReference type="PROSITE" id="PS51257">
    <property type="entry name" value="PROKAR_LIPOPROTEIN"/>
    <property type="match status" value="1"/>
</dbReference>
<protein>
    <submittedName>
        <fullName evidence="1">Uncharacterized protein</fullName>
    </submittedName>
</protein>
<dbReference type="Proteomes" id="UP001208567">
    <property type="component" value="Unassembled WGS sequence"/>
</dbReference>
<gene>
    <name evidence="1" type="ORF">bsdE14_17930</name>
</gene>
<reference evidence="1 2" key="1">
    <citation type="journal article" date="2024" name="Int. J. Syst. Evol. Microbiol.">
        <title>Clostridium omnivorum sp. nov., isolated from anoxic soil under the treatment of reductive soil disinfestation.</title>
        <authorList>
            <person name="Ueki A."/>
            <person name="Tonouchi A."/>
            <person name="Kaku N."/>
            <person name="Honma S."/>
            <person name="Ueki K."/>
        </authorList>
    </citation>
    <scope>NUCLEOTIDE SEQUENCE [LARGE SCALE GENOMIC DNA]</scope>
    <source>
        <strain evidence="1 2">E14</strain>
    </source>
</reference>
<name>A0ABQ5N578_9CLOT</name>
<dbReference type="EMBL" id="BRXR01000001">
    <property type="protein sequence ID" value="GLC30383.1"/>
    <property type="molecule type" value="Genomic_DNA"/>
</dbReference>
<dbReference type="RefSeq" id="WP_264849643.1">
    <property type="nucleotide sequence ID" value="NZ_BRXR01000001.1"/>
</dbReference>
<comment type="caution">
    <text evidence="1">The sequence shown here is derived from an EMBL/GenBank/DDBJ whole genome shotgun (WGS) entry which is preliminary data.</text>
</comment>
<organism evidence="1 2">
    <name type="scientific">Clostridium omnivorum</name>
    <dbReference type="NCBI Taxonomy" id="1604902"/>
    <lineage>
        <taxon>Bacteria</taxon>
        <taxon>Bacillati</taxon>
        <taxon>Bacillota</taxon>
        <taxon>Clostridia</taxon>
        <taxon>Eubacteriales</taxon>
        <taxon>Clostridiaceae</taxon>
        <taxon>Clostridium</taxon>
    </lineage>
</organism>